<evidence type="ECO:0000313" key="2">
    <source>
        <dbReference type="Proteomes" id="UP001163603"/>
    </source>
</evidence>
<name>A0ACC0XCV7_9ROSI</name>
<organism evidence="1 2">
    <name type="scientific">Pistacia integerrima</name>
    <dbReference type="NCBI Taxonomy" id="434235"/>
    <lineage>
        <taxon>Eukaryota</taxon>
        <taxon>Viridiplantae</taxon>
        <taxon>Streptophyta</taxon>
        <taxon>Embryophyta</taxon>
        <taxon>Tracheophyta</taxon>
        <taxon>Spermatophyta</taxon>
        <taxon>Magnoliopsida</taxon>
        <taxon>eudicotyledons</taxon>
        <taxon>Gunneridae</taxon>
        <taxon>Pentapetalae</taxon>
        <taxon>rosids</taxon>
        <taxon>malvids</taxon>
        <taxon>Sapindales</taxon>
        <taxon>Anacardiaceae</taxon>
        <taxon>Pistacia</taxon>
    </lineage>
</organism>
<comment type="caution">
    <text evidence="1">The sequence shown here is derived from an EMBL/GenBank/DDBJ whole genome shotgun (WGS) entry which is preliminary data.</text>
</comment>
<keyword evidence="2" id="KW-1185">Reference proteome</keyword>
<protein>
    <submittedName>
        <fullName evidence="1">Uncharacterized protein</fullName>
    </submittedName>
</protein>
<dbReference type="EMBL" id="CM047748">
    <property type="protein sequence ID" value="KAJ0014088.1"/>
    <property type="molecule type" value="Genomic_DNA"/>
</dbReference>
<proteinExistence type="predicted"/>
<sequence length="131" mass="15097">MFVAGDQVGAQSLETSRVVSFLLNQLLCFSNGLPCFLLPLLQSLFNLFHVVYSSINLTLHFDSCILQLINFFFAIYEVGVVIPQVLKWTPNRSSQALDNIQNKTRDFDHFLHFFLSPSLVDLKKIMRERKK</sequence>
<reference evidence="2" key="1">
    <citation type="journal article" date="2023" name="G3 (Bethesda)">
        <title>Genome assembly and association tests identify interacting loci associated with vigor, precocity, and sex in interspecific pistachio rootstocks.</title>
        <authorList>
            <person name="Palmer W."/>
            <person name="Jacygrad E."/>
            <person name="Sagayaradj S."/>
            <person name="Cavanaugh K."/>
            <person name="Han R."/>
            <person name="Bertier L."/>
            <person name="Beede B."/>
            <person name="Kafkas S."/>
            <person name="Golino D."/>
            <person name="Preece J."/>
            <person name="Michelmore R."/>
        </authorList>
    </citation>
    <scope>NUCLEOTIDE SEQUENCE [LARGE SCALE GENOMIC DNA]</scope>
</reference>
<gene>
    <name evidence="1" type="ORF">Pint_21515</name>
</gene>
<evidence type="ECO:0000313" key="1">
    <source>
        <dbReference type="EMBL" id="KAJ0014088.1"/>
    </source>
</evidence>
<accession>A0ACC0XCV7</accession>
<dbReference type="Proteomes" id="UP001163603">
    <property type="component" value="Chromosome 13"/>
</dbReference>